<dbReference type="GO" id="GO:0016887">
    <property type="term" value="F:ATP hydrolysis activity"/>
    <property type="evidence" value="ECO:0007669"/>
    <property type="project" value="InterPro"/>
</dbReference>
<accession>A0A4R2J3D0</accession>
<dbReference type="GO" id="GO:0005524">
    <property type="term" value="F:ATP binding"/>
    <property type="evidence" value="ECO:0007669"/>
    <property type="project" value="InterPro"/>
</dbReference>
<name>A0A4R2J3D0_9PSEU</name>
<dbReference type="CDD" id="cd00009">
    <property type="entry name" value="AAA"/>
    <property type="match status" value="1"/>
</dbReference>
<evidence type="ECO:0000313" key="3">
    <source>
        <dbReference type="Proteomes" id="UP000295680"/>
    </source>
</evidence>
<protein>
    <submittedName>
        <fullName evidence="2">MoxR-like ATPase</fullName>
    </submittedName>
</protein>
<evidence type="ECO:0000313" key="2">
    <source>
        <dbReference type="EMBL" id="TCO52943.1"/>
    </source>
</evidence>
<dbReference type="Proteomes" id="UP000295680">
    <property type="component" value="Unassembled WGS sequence"/>
</dbReference>
<sequence>MTGHTDHDQLIADGESYLPSADLSLAVRVAMAIGRPLLLYGEPGSGKSTLARHVAVDRGMRYYEHVTTARTGAQDLLWTFDHVRRLGDAQADRLDETDNRYVTPGVLWWAFRRDLADPVGQQHEPFEQWNSDRKDAPAVVLVDEIDKADPDMPNGLLAPLAARRFVATEYQGGVEVAEHPSGTTLVIITSNEERDLPQAFVRRCVVHRLPPHGREDLKLIAEQHLLRRGETIADEFRDHLLDELEAAREVAKRNNQRMPSTAEFLDAVNACVRLELDAPANAELARLLGMIFTKDTGGR</sequence>
<dbReference type="OrthoDB" id="9783370at2"/>
<dbReference type="InterPro" id="IPR003593">
    <property type="entry name" value="AAA+_ATPase"/>
</dbReference>
<dbReference type="AlphaFoldDB" id="A0A4R2J3D0"/>
<dbReference type="InterPro" id="IPR027417">
    <property type="entry name" value="P-loop_NTPase"/>
</dbReference>
<comment type="caution">
    <text evidence="2">The sequence shown here is derived from an EMBL/GenBank/DDBJ whole genome shotgun (WGS) entry which is preliminary data.</text>
</comment>
<proteinExistence type="predicted"/>
<gene>
    <name evidence="2" type="ORF">EV192_111137</name>
</gene>
<reference evidence="2 3" key="1">
    <citation type="submission" date="2019-03" db="EMBL/GenBank/DDBJ databases">
        <title>Genomic Encyclopedia of Type Strains, Phase IV (KMG-IV): sequencing the most valuable type-strain genomes for metagenomic binning, comparative biology and taxonomic classification.</title>
        <authorList>
            <person name="Goeker M."/>
        </authorList>
    </citation>
    <scope>NUCLEOTIDE SEQUENCE [LARGE SCALE GENOMIC DNA]</scope>
    <source>
        <strain evidence="2 3">DSM 45934</strain>
    </source>
</reference>
<dbReference type="EMBL" id="SLWS01000011">
    <property type="protein sequence ID" value="TCO52943.1"/>
    <property type="molecule type" value="Genomic_DNA"/>
</dbReference>
<dbReference type="SMART" id="SM00382">
    <property type="entry name" value="AAA"/>
    <property type="match status" value="1"/>
</dbReference>
<feature type="domain" description="AAA+ ATPase" evidence="1">
    <location>
        <begin position="33"/>
        <end position="212"/>
    </location>
</feature>
<dbReference type="InterPro" id="IPR011704">
    <property type="entry name" value="ATPase_dyneun-rel_AAA"/>
</dbReference>
<keyword evidence="3" id="KW-1185">Reference proteome</keyword>
<dbReference type="Gene3D" id="3.40.50.300">
    <property type="entry name" value="P-loop containing nucleotide triphosphate hydrolases"/>
    <property type="match status" value="1"/>
</dbReference>
<organism evidence="2 3">
    <name type="scientific">Actinocrispum wychmicini</name>
    <dbReference type="NCBI Taxonomy" id="1213861"/>
    <lineage>
        <taxon>Bacteria</taxon>
        <taxon>Bacillati</taxon>
        <taxon>Actinomycetota</taxon>
        <taxon>Actinomycetes</taxon>
        <taxon>Pseudonocardiales</taxon>
        <taxon>Pseudonocardiaceae</taxon>
        <taxon>Actinocrispum</taxon>
    </lineage>
</organism>
<dbReference type="Pfam" id="PF07728">
    <property type="entry name" value="AAA_5"/>
    <property type="match status" value="1"/>
</dbReference>
<dbReference type="RefSeq" id="WP_132123910.1">
    <property type="nucleotide sequence ID" value="NZ_SLWS01000011.1"/>
</dbReference>
<evidence type="ECO:0000259" key="1">
    <source>
        <dbReference type="SMART" id="SM00382"/>
    </source>
</evidence>
<dbReference type="SUPFAM" id="SSF52540">
    <property type="entry name" value="P-loop containing nucleoside triphosphate hydrolases"/>
    <property type="match status" value="1"/>
</dbReference>